<dbReference type="InterPro" id="IPR037069">
    <property type="entry name" value="AcylCoA_DH/ox_N_sf"/>
</dbReference>
<reference evidence="6" key="1">
    <citation type="submission" date="2016-08" db="EMBL/GenBank/DDBJ databases">
        <title>Complete Genome Seqeunce of Paenibacillus sp. nov. IHBB 9852 from high altitute lake of Indian trans-Himalayas.</title>
        <authorList>
            <person name="Kiran S."/>
            <person name="Swarnkar M.K."/>
            <person name="Rana A."/>
            <person name="Tewari R."/>
            <person name="Gulati A."/>
        </authorList>
    </citation>
    <scope>NUCLEOTIDE SEQUENCE [LARGE SCALE GENOMIC DNA]</scope>
    <source>
        <strain evidence="6">IHBB 9852</strain>
    </source>
</reference>
<dbReference type="InterPro" id="IPR013107">
    <property type="entry name" value="Acyl-CoA_DH_C"/>
</dbReference>
<dbReference type="InterPro" id="IPR036250">
    <property type="entry name" value="AcylCo_DH-like_C"/>
</dbReference>
<accession>A0A1B2DZ94</accession>
<evidence type="ECO:0000256" key="2">
    <source>
        <dbReference type="ARBA" id="ARBA00023002"/>
    </source>
</evidence>
<evidence type="ECO:0000256" key="1">
    <source>
        <dbReference type="ARBA" id="ARBA00022630"/>
    </source>
</evidence>
<dbReference type="Pfam" id="PF02770">
    <property type="entry name" value="Acyl-CoA_dh_M"/>
    <property type="match status" value="1"/>
</dbReference>
<dbReference type="InterPro" id="IPR013786">
    <property type="entry name" value="AcylCoA_DH/ox_N"/>
</dbReference>
<dbReference type="EMBL" id="CP016809">
    <property type="protein sequence ID" value="ANY73064.1"/>
    <property type="molecule type" value="Genomic_DNA"/>
</dbReference>
<dbReference type="CDD" id="cd00567">
    <property type="entry name" value="ACAD"/>
    <property type="match status" value="1"/>
</dbReference>
<dbReference type="PIRSF" id="PIRSF016578">
    <property type="entry name" value="HsaA"/>
    <property type="match status" value="1"/>
</dbReference>
<dbReference type="Gene3D" id="2.40.110.10">
    <property type="entry name" value="Butyryl-CoA Dehydrogenase, subunit A, domain 2"/>
    <property type="match status" value="1"/>
</dbReference>
<dbReference type="SUPFAM" id="SSF56645">
    <property type="entry name" value="Acyl-CoA dehydrogenase NM domain-like"/>
    <property type="match status" value="1"/>
</dbReference>
<organism evidence="6">
    <name type="scientific">Paenibacillus ihbetae</name>
    <dbReference type="NCBI Taxonomy" id="1870820"/>
    <lineage>
        <taxon>Bacteria</taxon>
        <taxon>Bacillati</taxon>
        <taxon>Bacillota</taxon>
        <taxon>Bacilli</taxon>
        <taxon>Bacillales</taxon>
        <taxon>Paenibacillaceae</taxon>
        <taxon>Paenibacillus</taxon>
    </lineage>
</organism>
<gene>
    <name evidence="6" type="ORF">BBD41_10945</name>
</gene>
<evidence type="ECO:0000259" key="3">
    <source>
        <dbReference type="Pfam" id="PF02770"/>
    </source>
</evidence>
<evidence type="ECO:0000259" key="5">
    <source>
        <dbReference type="Pfam" id="PF08028"/>
    </source>
</evidence>
<evidence type="ECO:0000313" key="6">
    <source>
        <dbReference type="EMBL" id="ANY73064.1"/>
    </source>
</evidence>
<feature type="domain" description="Acyl-CoA dehydrogenase/oxidase N-terminal" evidence="4">
    <location>
        <begin position="18"/>
        <end position="101"/>
    </location>
</feature>
<dbReference type="GO" id="GO:0050660">
    <property type="term" value="F:flavin adenine dinucleotide binding"/>
    <property type="evidence" value="ECO:0007669"/>
    <property type="project" value="InterPro"/>
</dbReference>
<proteinExistence type="predicted"/>
<keyword evidence="1" id="KW-0285">Flavoprotein</keyword>
<sequence>MNRSYAADPFIRNEREANIAERADRLAAIFAERAPKHDREGSFPYENFEDLKASGYLKLTVPKRFGGEEASVYEMVLAQERLARGDGSTALAVGWHISLLLKQRLTRAWPEALFESLCESIVKEGIVINELASEPATGSPSRGGRPETTAVKVDGGWSITGRKTFSTLSPILKVFVVTAGIEGSDRKGAFLVRSGPGVMVEETWDTMGMRATGSHDVVLKDVFVPDSEVIRDENYETPSSPIPTEGILLHIPACYLGIAYAARNFAIDFAARYRPNSLTVPIAELPHIQRQIALIEADLITARTYLYQVADRWDREPDNRTSLKAELGLAKYTATNAAVRIVDQAMRIVGGSSLSRKLPLERMYRDVRAGLHNPPMDDMVLTNLAKQAIHEREERPDQG</sequence>
<dbReference type="Gene3D" id="1.10.540.10">
    <property type="entry name" value="Acyl-CoA dehydrogenase/oxidase, N-terminal domain"/>
    <property type="match status" value="1"/>
</dbReference>
<dbReference type="InterPro" id="IPR009100">
    <property type="entry name" value="AcylCoA_DH/oxidase_NM_dom_sf"/>
</dbReference>
<dbReference type="AlphaFoldDB" id="A0A1B2DZ94"/>
<dbReference type="Pfam" id="PF08028">
    <property type="entry name" value="Acyl-CoA_dh_2"/>
    <property type="match status" value="1"/>
</dbReference>
<protein>
    <submittedName>
        <fullName evidence="6">Acyl-CoA dehydrogenase</fullName>
    </submittedName>
</protein>
<name>A0A1B2DZ94_9BACL</name>
<dbReference type="InterPro" id="IPR006091">
    <property type="entry name" value="Acyl-CoA_Oxase/DH_mid-dom"/>
</dbReference>
<dbReference type="InterPro" id="IPR046373">
    <property type="entry name" value="Acyl-CoA_Oxase/DH_mid-dom_sf"/>
</dbReference>
<dbReference type="SUPFAM" id="SSF47203">
    <property type="entry name" value="Acyl-CoA dehydrogenase C-terminal domain-like"/>
    <property type="match status" value="1"/>
</dbReference>
<feature type="domain" description="Acyl-CoA dehydrogenase C-terminal" evidence="5">
    <location>
        <begin position="252"/>
        <end position="370"/>
    </location>
</feature>
<dbReference type="Pfam" id="PF02771">
    <property type="entry name" value="Acyl-CoA_dh_N"/>
    <property type="match status" value="1"/>
</dbReference>
<keyword evidence="2" id="KW-0560">Oxidoreductase</keyword>
<dbReference type="Gene3D" id="1.20.140.10">
    <property type="entry name" value="Butyryl-CoA Dehydrogenase, subunit A, domain 3"/>
    <property type="match status" value="1"/>
</dbReference>
<dbReference type="KEGG" id="pib:BBD41_10945"/>
<evidence type="ECO:0000259" key="4">
    <source>
        <dbReference type="Pfam" id="PF02771"/>
    </source>
</evidence>
<dbReference type="PANTHER" id="PTHR43884">
    <property type="entry name" value="ACYL-COA DEHYDROGENASE"/>
    <property type="match status" value="1"/>
</dbReference>
<dbReference type="RefSeq" id="WP_099477615.1">
    <property type="nucleotide sequence ID" value="NZ_CP016809.1"/>
</dbReference>
<dbReference type="PANTHER" id="PTHR43884:SF25">
    <property type="entry name" value="ACYL-COA DEHYDROGENASE YDBM-RELATED"/>
    <property type="match status" value="1"/>
</dbReference>
<feature type="domain" description="Acyl-CoA oxidase/dehydrogenase middle" evidence="3">
    <location>
        <begin position="132"/>
        <end position="222"/>
    </location>
</feature>
<dbReference type="GO" id="GO:0003995">
    <property type="term" value="F:acyl-CoA dehydrogenase activity"/>
    <property type="evidence" value="ECO:0007669"/>
    <property type="project" value="TreeGrafter"/>
</dbReference>